<feature type="compositionally biased region" description="Basic and acidic residues" evidence="11">
    <location>
        <begin position="443"/>
        <end position="454"/>
    </location>
</feature>
<keyword evidence="6 10" id="KW-0408">Iron</keyword>
<feature type="region of interest" description="Disordered" evidence="11">
    <location>
        <begin position="498"/>
        <end position="519"/>
    </location>
</feature>
<dbReference type="Pfam" id="PF01866">
    <property type="entry name" value="Diphthamide_syn"/>
    <property type="match status" value="1"/>
</dbReference>
<name>A0A4Y7PV16_9AGAM</name>
<evidence type="ECO:0000256" key="1">
    <source>
        <dbReference type="ARBA" id="ARBA00001966"/>
    </source>
</evidence>
<gene>
    <name evidence="12" type="ORF">BD410DRAFT_775153</name>
</gene>
<evidence type="ECO:0000256" key="2">
    <source>
        <dbReference type="ARBA" id="ARBA00005156"/>
    </source>
</evidence>
<evidence type="ECO:0000256" key="9">
    <source>
        <dbReference type="ARBA" id="ARBA00054092"/>
    </source>
</evidence>
<dbReference type="NCBIfam" id="TIGR00322">
    <property type="entry name" value="diphth2_R"/>
    <property type="match status" value="1"/>
</dbReference>
<comment type="similarity">
    <text evidence="3 10">Belongs to the DPH1/DPH2 family. DPH2 subfamily.</text>
</comment>
<dbReference type="GO" id="GO:0017183">
    <property type="term" value="P:protein histidyl modification to diphthamide"/>
    <property type="evidence" value="ECO:0007669"/>
    <property type="project" value="UniProtKB-UniPathway"/>
</dbReference>
<evidence type="ECO:0000256" key="8">
    <source>
        <dbReference type="ARBA" id="ARBA00034128"/>
    </source>
</evidence>
<dbReference type="PANTHER" id="PTHR10762:SF2">
    <property type="entry name" value="2-(3-AMINO-3-CARBOXYPROPYL)HISTIDINE SYNTHASE SUBUNIT 2"/>
    <property type="match status" value="1"/>
</dbReference>
<comment type="function">
    <text evidence="9">Required for the first step of diphthamide biosynthesis, a post-translational modification of histidine which occurs in elongation factor 2. DPH1 and DPH2 transfer a 3-amino-3-carboxypropyl (ACP) group from S-adenosyl-L-methionine (SAM) to a histidine residue, the reaction is assisted by a reduction system comprising DPH3 and a NADH-dependent reductase, predominantly CBR1. Facilitates the reduction of the catalytic iron-sulfur cluster found in the DPH1 subunit.</text>
</comment>
<reference evidence="12 13" key="1">
    <citation type="submission" date="2018-06" db="EMBL/GenBank/DDBJ databases">
        <title>A transcriptomic atlas of mushroom development highlights an independent origin of complex multicellularity.</title>
        <authorList>
            <consortium name="DOE Joint Genome Institute"/>
            <person name="Krizsan K."/>
            <person name="Almasi E."/>
            <person name="Merenyi Z."/>
            <person name="Sahu N."/>
            <person name="Viragh M."/>
            <person name="Koszo T."/>
            <person name="Mondo S."/>
            <person name="Kiss B."/>
            <person name="Balint B."/>
            <person name="Kues U."/>
            <person name="Barry K."/>
            <person name="Hegedus J.C."/>
            <person name="Henrissat B."/>
            <person name="Johnson J."/>
            <person name="Lipzen A."/>
            <person name="Ohm R."/>
            <person name="Nagy I."/>
            <person name="Pangilinan J."/>
            <person name="Yan J."/>
            <person name="Xiong Y."/>
            <person name="Grigoriev I.V."/>
            <person name="Hibbett D.S."/>
            <person name="Nagy L.G."/>
        </authorList>
    </citation>
    <scope>NUCLEOTIDE SEQUENCE [LARGE SCALE GENOMIC DNA]</scope>
    <source>
        <strain evidence="12 13">SZMC22713</strain>
    </source>
</reference>
<keyword evidence="7 10" id="KW-0411">Iron-sulfur</keyword>
<dbReference type="InterPro" id="IPR042265">
    <property type="entry name" value="DPH1/DPH2_3"/>
</dbReference>
<dbReference type="STRING" id="50990.A0A4Y7PV16"/>
<evidence type="ECO:0000256" key="5">
    <source>
        <dbReference type="ARBA" id="ARBA00022723"/>
    </source>
</evidence>
<dbReference type="InterPro" id="IPR016435">
    <property type="entry name" value="DPH1/DPH2"/>
</dbReference>
<dbReference type="SFLD" id="SFLDG01121">
    <property type="entry name" value="Diphthamide_biosynthesis"/>
    <property type="match status" value="1"/>
</dbReference>
<dbReference type="PANTHER" id="PTHR10762">
    <property type="entry name" value="DIPHTHAMIDE BIOSYNTHESIS PROTEIN"/>
    <property type="match status" value="1"/>
</dbReference>
<dbReference type="NCBIfam" id="TIGR00272">
    <property type="entry name" value="DPH2"/>
    <property type="match status" value="1"/>
</dbReference>
<keyword evidence="13" id="KW-1185">Reference proteome</keyword>
<keyword evidence="5 10" id="KW-0479">Metal-binding</keyword>
<comment type="cofactor">
    <cofactor evidence="1">
        <name>[4Fe-4S] cluster</name>
        <dbReference type="ChEBI" id="CHEBI:49883"/>
    </cofactor>
</comment>
<sequence length="519" mass="57261">MATVSAFSTSGEDAISRTVQIQTSETPSPGSAEFEDYYEIAEIAKQIESWDSLQFPDELLHDSVPVHHLLKARLSKSRDLYILADTSYGSCCVDEVAASHIDADVAVHYGHSCLSQTSRLPVIYVFGRKSLDVDLCVPKISDYVKTGDWTQINLKHEVGFNHLGDDVCTKLRHALGTSIQVVYNRLPTRSRPRAQENSSDPDSKNGTVAASPNSPASEDPVDSFLTPTATQVHDSSSADAHAEPASTLTVWIGDESPTLTKLLMTSEGRNIVSYAPRSGSIQIQSHLTNKMLMRRYALVQQARDADVFGILVGTLGVASYLPLLSHLRTTLKMAHKKSYTVSVGKINPSKLANFMEIECWIWVSCSEGMVDSKEFLRPIISPYELELALQPEPSWTGKYILDFDELLAKATLDDQEPSDKDKRDRDEPNFSLVTGKYRQAKRYGVEPKEPRVTDDANSTDLVPRNQDNAVAKLQDNAAAHFLQARSYQGLEPRVGLDEPSILEQGRSGIAKGYSDDHSG</sequence>
<dbReference type="SFLD" id="SFLDF00408">
    <property type="entry name" value="Diphthamide_biosynthesis_famil"/>
    <property type="match status" value="1"/>
</dbReference>
<evidence type="ECO:0000256" key="3">
    <source>
        <dbReference type="ARBA" id="ARBA00006179"/>
    </source>
</evidence>
<feature type="compositionally biased region" description="Polar residues" evidence="11">
    <location>
        <begin position="195"/>
        <end position="216"/>
    </location>
</feature>
<evidence type="ECO:0000256" key="4">
    <source>
        <dbReference type="ARBA" id="ARBA00021914"/>
    </source>
</evidence>
<protein>
    <recommendedName>
        <fullName evidence="4 10">2-(3-amino-3-carboxypropyl)histidine synthase subunit 2</fullName>
    </recommendedName>
</protein>
<comment type="subcellular location">
    <subcellularLocation>
        <location evidence="10">Cytoplasm</location>
    </subcellularLocation>
</comment>
<dbReference type="FunFam" id="3.40.50.11840:FF:000002">
    <property type="entry name" value="2-(3-amino-3-carboxypropyl)histidine synthase subunit 2"/>
    <property type="match status" value="1"/>
</dbReference>
<dbReference type="Proteomes" id="UP000294933">
    <property type="component" value="Unassembled WGS sequence"/>
</dbReference>
<evidence type="ECO:0000256" key="11">
    <source>
        <dbReference type="SAM" id="MobiDB-lite"/>
    </source>
</evidence>
<evidence type="ECO:0000313" key="12">
    <source>
        <dbReference type="EMBL" id="TDL18370.1"/>
    </source>
</evidence>
<accession>A0A4Y7PV16</accession>
<dbReference type="GO" id="GO:0005737">
    <property type="term" value="C:cytoplasm"/>
    <property type="evidence" value="ECO:0007669"/>
    <property type="project" value="UniProtKB-SubCell"/>
</dbReference>
<proteinExistence type="inferred from homology"/>
<comment type="subunit">
    <text evidence="8">Component of the 2-(3-amino-3-carboxypropyl)histidine synthase complex composed of DPH1, DPH2, DPH3 and a NADH-dependent reductase, predominantly CBR1.</text>
</comment>
<evidence type="ECO:0000256" key="6">
    <source>
        <dbReference type="ARBA" id="ARBA00023004"/>
    </source>
</evidence>
<feature type="region of interest" description="Disordered" evidence="11">
    <location>
        <begin position="186"/>
        <end position="224"/>
    </location>
</feature>
<dbReference type="Gene3D" id="3.40.50.11840">
    <property type="entry name" value="Diphthamide synthesis DPH1/DPH2 domain 1"/>
    <property type="match status" value="1"/>
</dbReference>
<dbReference type="OrthoDB" id="449241at2759"/>
<evidence type="ECO:0000256" key="7">
    <source>
        <dbReference type="ARBA" id="ARBA00023014"/>
    </source>
</evidence>
<evidence type="ECO:0000256" key="10">
    <source>
        <dbReference type="RuleBase" id="RU364133"/>
    </source>
</evidence>
<dbReference type="Gene3D" id="3.40.50.11860">
    <property type="entry name" value="Diphthamide synthesis DPH1/DPH2 domain 3"/>
    <property type="match status" value="1"/>
</dbReference>
<comment type="pathway">
    <text evidence="2 10">Protein modification; peptidyl-diphthamide biosynthesis.</text>
</comment>
<dbReference type="EMBL" id="ML170209">
    <property type="protein sequence ID" value="TDL18370.1"/>
    <property type="molecule type" value="Genomic_DNA"/>
</dbReference>
<dbReference type="GO" id="GO:0090560">
    <property type="term" value="F:2-(3-amino-3-carboxypropyl)histidine synthase activity"/>
    <property type="evidence" value="ECO:0007669"/>
    <property type="project" value="InterPro"/>
</dbReference>
<dbReference type="GO" id="GO:0051536">
    <property type="term" value="F:iron-sulfur cluster binding"/>
    <property type="evidence" value="ECO:0007669"/>
    <property type="project" value="UniProtKB-KW"/>
</dbReference>
<evidence type="ECO:0000313" key="13">
    <source>
        <dbReference type="Proteomes" id="UP000294933"/>
    </source>
</evidence>
<dbReference type="GO" id="GO:0046872">
    <property type="term" value="F:metal ion binding"/>
    <property type="evidence" value="ECO:0007669"/>
    <property type="project" value="UniProtKB-KW"/>
</dbReference>
<dbReference type="InterPro" id="IPR042263">
    <property type="entry name" value="DPH1/DPH2_1"/>
</dbReference>
<dbReference type="VEuPathDB" id="FungiDB:BD410DRAFT_775153"/>
<feature type="region of interest" description="Disordered" evidence="11">
    <location>
        <begin position="443"/>
        <end position="462"/>
    </location>
</feature>
<organism evidence="12 13">
    <name type="scientific">Rickenella mellea</name>
    <dbReference type="NCBI Taxonomy" id="50990"/>
    <lineage>
        <taxon>Eukaryota</taxon>
        <taxon>Fungi</taxon>
        <taxon>Dikarya</taxon>
        <taxon>Basidiomycota</taxon>
        <taxon>Agaricomycotina</taxon>
        <taxon>Agaricomycetes</taxon>
        <taxon>Hymenochaetales</taxon>
        <taxon>Rickenellaceae</taxon>
        <taxon>Rickenella</taxon>
    </lineage>
</organism>
<keyword evidence="10" id="KW-0963">Cytoplasm</keyword>
<dbReference type="UniPathway" id="UPA00559"/>
<dbReference type="InterPro" id="IPR010014">
    <property type="entry name" value="DHP2"/>
</dbReference>
<dbReference type="SFLD" id="SFLDS00032">
    <property type="entry name" value="Radical_SAM_3-amino-3-carboxyp"/>
    <property type="match status" value="1"/>
</dbReference>
<dbReference type="FunFam" id="3.40.50.11860:FF:000001">
    <property type="entry name" value="2-(3-amino-3-carboxypropyl)histidine synthase subunit 2"/>
    <property type="match status" value="1"/>
</dbReference>
<dbReference type="AlphaFoldDB" id="A0A4Y7PV16"/>
<comment type="function">
    <text evidence="10">Required for the first step of diphthamide biosynthesis, a post-translational modification of histidine which occurs in elongation factor 2. DPH1 and DPH2 transfer a 3-amino-3-carboxypropyl (ACP) group from S-adenosyl-L-methionine (SAM) to a histidine residue, the reaction is assisted by a reduction system comprising DPH3 and a NADH-dependent reductase. Facilitates the reduction of the catalytic iron-sulfur cluster found in the DPH1 subunit.</text>
</comment>